<evidence type="ECO:0000313" key="2">
    <source>
        <dbReference type="EMBL" id="JAH13809.1"/>
    </source>
</evidence>
<reference evidence="2" key="1">
    <citation type="submission" date="2014-11" db="EMBL/GenBank/DDBJ databases">
        <authorList>
            <person name="Amaro Gonzalez C."/>
        </authorList>
    </citation>
    <scope>NUCLEOTIDE SEQUENCE</scope>
</reference>
<feature type="compositionally biased region" description="Basic and acidic residues" evidence="1">
    <location>
        <begin position="9"/>
        <end position="20"/>
    </location>
</feature>
<protein>
    <submittedName>
        <fullName evidence="2">Uncharacterized protein</fullName>
    </submittedName>
</protein>
<sequence length="40" mass="4236">MSNYVPLHPPDHTTKPDDTLTKSSLSDVFVIAGAVSTVPP</sequence>
<evidence type="ECO:0000256" key="1">
    <source>
        <dbReference type="SAM" id="MobiDB-lite"/>
    </source>
</evidence>
<accession>A0A0E9QAP2</accession>
<proteinExistence type="predicted"/>
<feature type="region of interest" description="Disordered" evidence="1">
    <location>
        <begin position="1"/>
        <end position="21"/>
    </location>
</feature>
<dbReference type="AlphaFoldDB" id="A0A0E9QAP2"/>
<dbReference type="EMBL" id="GBXM01094768">
    <property type="protein sequence ID" value="JAH13809.1"/>
    <property type="molecule type" value="Transcribed_RNA"/>
</dbReference>
<name>A0A0E9QAP2_ANGAN</name>
<organism evidence="2">
    <name type="scientific">Anguilla anguilla</name>
    <name type="common">European freshwater eel</name>
    <name type="synonym">Muraena anguilla</name>
    <dbReference type="NCBI Taxonomy" id="7936"/>
    <lineage>
        <taxon>Eukaryota</taxon>
        <taxon>Metazoa</taxon>
        <taxon>Chordata</taxon>
        <taxon>Craniata</taxon>
        <taxon>Vertebrata</taxon>
        <taxon>Euteleostomi</taxon>
        <taxon>Actinopterygii</taxon>
        <taxon>Neopterygii</taxon>
        <taxon>Teleostei</taxon>
        <taxon>Anguilliformes</taxon>
        <taxon>Anguillidae</taxon>
        <taxon>Anguilla</taxon>
    </lineage>
</organism>
<reference evidence="2" key="2">
    <citation type="journal article" date="2015" name="Fish Shellfish Immunol.">
        <title>Early steps in the European eel (Anguilla anguilla)-Vibrio vulnificus interaction in the gills: Role of the RtxA13 toxin.</title>
        <authorList>
            <person name="Callol A."/>
            <person name="Pajuelo D."/>
            <person name="Ebbesson L."/>
            <person name="Teles M."/>
            <person name="MacKenzie S."/>
            <person name="Amaro C."/>
        </authorList>
    </citation>
    <scope>NUCLEOTIDE SEQUENCE</scope>
</reference>